<name>A0ABN7WQ60_GIGMA</name>
<comment type="caution">
    <text evidence="1">The sequence shown here is derived from an EMBL/GenBank/DDBJ whole genome shotgun (WGS) entry which is preliminary data.</text>
</comment>
<keyword evidence="2" id="KW-1185">Reference proteome</keyword>
<accession>A0ABN7WQ60</accession>
<dbReference type="Proteomes" id="UP000789901">
    <property type="component" value="Unassembled WGS sequence"/>
</dbReference>
<proteinExistence type="predicted"/>
<feature type="non-terminal residue" evidence="1">
    <location>
        <position position="1"/>
    </location>
</feature>
<gene>
    <name evidence="1" type="ORF">GMARGA_LOCUS33079</name>
</gene>
<evidence type="ECO:0000313" key="2">
    <source>
        <dbReference type="Proteomes" id="UP000789901"/>
    </source>
</evidence>
<reference evidence="1 2" key="1">
    <citation type="submission" date="2021-06" db="EMBL/GenBank/DDBJ databases">
        <authorList>
            <person name="Kallberg Y."/>
            <person name="Tangrot J."/>
            <person name="Rosling A."/>
        </authorList>
    </citation>
    <scope>NUCLEOTIDE SEQUENCE [LARGE SCALE GENOMIC DNA]</scope>
    <source>
        <strain evidence="1 2">120-4 pot B 10/14</strain>
    </source>
</reference>
<dbReference type="EMBL" id="CAJVQB010053813">
    <property type="protein sequence ID" value="CAG8836535.1"/>
    <property type="molecule type" value="Genomic_DNA"/>
</dbReference>
<protein>
    <submittedName>
        <fullName evidence="1">32014_t:CDS:1</fullName>
    </submittedName>
</protein>
<evidence type="ECO:0000313" key="1">
    <source>
        <dbReference type="EMBL" id="CAG8836535.1"/>
    </source>
</evidence>
<sequence>EICCLLIKIYKDSLLPKSTRTKILKNQLCNLEIKYEALSINK</sequence>
<organism evidence="1 2">
    <name type="scientific">Gigaspora margarita</name>
    <dbReference type="NCBI Taxonomy" id="4874"/>
    <lineage>
        <taxon>Eukaryota</taxon>
        <taxon>Fungi</taxon>
        <taxon>Fungi incertae sedis</taxon>
        <taxon>Mucoromycota</taxon>
        <taxon>Glomeromycotina</taxon>
        <taxon>Glomeromycetes</taxon>
        <taxon>Diversisporales</taxon>
        <taxon>Gigasporaceae</taxon>
        <taxon>Gigaspora</taxon>
    </lineage>
</organism>